<dbReference type="Proteomes" id="UP000789860">
    <property type="component" value="Unassembled WGS sequence"/>
</dbReference>
<accession>A0ACA9M4W8</accession>
<evidence type="ECO:0000313" key="2">
    <source>
        <dbReference type="Proteomes" id="UP000789860"/>
    </source>
</evidence>
<keyword evidence="2" id="KW-1185">Reference proteome</keyword>
<protein>
    <submittedName>
        <fullName evidence="1">11713_t:CDS:1</fullName>
    </submittedName>
</protein>
<gene>
    <name evidence="1" type="ORF">SCALOS_LOCUS5827</name>
</gene>
<proteinExistence type="predicted"/>
<comment type="caution">
    <text evidence="1">The sequence shown here is derived from an EMBL/GenBank/DDBJ whole genome shotgun (WGS) entry which is preliminary data.</text>
</comment>
<dbReference type="EMBL" id="CAJVPM010010115">
    <property type="protein sequence ID" value="CAG8570283.1"/>
    <property type="molecule type" value="Genomic_DNA"/>
</dbReference>
<feature type="non-terminal residue" evidence="1">
    <location>
        <position position="475"/>
    </location>
</feature>
<reference evidence="1" key="1">
    <citation type="submission" date="2021-06" db="EMBL/GenBank/DDBJ databases">
        <authorList>
            <person name="Kallberg Y."/>
            <person name="Tangrot J."/>
            <person name="Rosling A."/>
        </authorList>
    </citation>
    <scope>NUCLEOTIDE SEQUENCE</scope>
    <source>
        <strain evidence="1">AU212A</strain>
    </source>
</reference>
<name>A0ACA9M4W8_9GLOM</name>
<evidence type="ECO:0000313" key="1">
    <source>
        <dbReference type="EMBL" id="CAG8570283.1"/>
    </source>
</evidence>
<sequence>FWESVEKPLLIKFLEFRLREGNLSDSKTEHHRYSEELDTIVEYLSDSCEIVEQVNKWKISFKNDKSSKKVKDFWELYEVIQSESMFYKEKSRLQQKDKLNDLKDQIGVEQVQHVLSTTKETFSQNLELQKTVIKQHLLSETNAGSIIGRKRNRGSGFPRNKEHELDSDDQEEKYQQSSQQKRKCTEPVVDAENNPFLGSKNNLDGENESILSLSDTEIVPNCPAIINDVIGLELGPLPRKEFRWPFCGKPYTADIVCFQFFSFTKVVTAEANFIMCRSLSHVLLLKPKQHCPLIVEGFGDELLVTMHDDIIQRLTKQETEFDNELLMKLVRIVKEITRDDAVSELQILTVGHSYGERAILKAIRNIIKRVPRLALKSPVGEVELCTTYIDTILSLLFSDPDRIQEEMNNFYLLCTDLIRIAIFNKDAINFYNMNCMLGFQVVGRHITFYLTTLLCDVLYVMAEVCHIDVPMSLEQ</sequence>
<feature type="non-terminal residue" evidence="1">
    <location>
        <position position="1"/>
    </location>
</feature>
<organism evidence="1 2">
    <name type="scientific">Scutellospora calospora</name>
    <dbReference type="NCBI Taxonomy" id="85575"/>
    <lineage>
        <taxon>Eukaryota</taxon>
        <taxon>Fungi</taxon>
        <taxon>Fungi incertae sedis</taxon>
        <taxon>Mucoromycota</taxon>
        <taxon>Glomeromycotina</taxon>
        <taxon>Glomeromycetes</taxon>
        <taxon>Diversisporales</taxon>
        <taxon>Gigasporaceae</taxon>
        <taxon>Scutellospora</taxon>
    </lineage>
</organism>